<organism evidence="1 2">
    <name type="scientific">Digitaria exilis</name>
    <dbReference type="NCBI Taxonomy" id="1010633"/>
    <lineage>
        <taxon>Eukaryota</taxon>
        <taxon>Viridiplantae</taxon>
        <taxon>Streptophyta</taxon>
        <taxon>Embryophyta</taxon>
        <taxon>Tracheophyta</taxon>
        <taxon>Spermatophyta</taxon>
        <taxon>Magnoliopsida</taxon>
        <taxon>Liliopsida</taxon>
        <taxon>Poales</taxon>
        <taxon>Poaceae</taxon>
        <taxon>PACMAD clade</taxon>
        <taxon>Panicoideae</taxon>
        <taxon>Panicodae</taxon>
        <taxon>Paniceae</taxon>
        <taxon>Anthephorinae</taxon>
        <taxon>Digitaria</taxon>
    </lineage>
</organism>
<gene>
    <name evidence="1" type="ORF">HU200_033335</name>
</gene>
<evidence type="ECO:0000313" key="1">
    <source>
        <dbReference type="EMBL" id="KAF8701998.1"/>
    </source>
</evidence>
<dbReference type="SUPFAM" id="SSF51197">
    <property type="entry name" value="Clavaminate synthase-like"/>
    <property type="match status" value="1"/>
</dbReference>
<dbReference type="AlphaFoldDB" id="A0A835BIN5"/>
<dbReference type="Proteomes" id="UP000636709">
    <property type="component" value="Unassembled WGS sequence"/>
</dbReference>
<dbReference type="InterPro" id="IPR027443">
    <property type="entry name" value="IPNS-like_sf"/>
</dbReference>
<name>A0A835BIN5_9POAL</name>
<accession>A0A835BIN5</accession>
<sequence length="220" mass="24720">MVSYGCVFVANGDDTLGPDLRRAVFGRALPELFALPFESKKRAYEEGYSSQINGMTHEIICIYKPDNSGTTSETMVSFAKNMLKLFEMLQTLVLEGLGVRAESVRGHLDQLDHTFRLAHYYGAQPDTETGMVDTYGRLPACYHRVRTPSNRERISVQFGVLAKPAMEVRALDDLVDVERPLAFNPLKDEECSTWRYSVEGFKFDDALKKFCGVENVPAMG</sequence>
<evidence type="ECO:0000313" key="2">
    <source>
        <dbReference type="Proteomes" id="UP000636709"/>
    </source>
</evidence>
<comment type="caution">
    <text evidence="1">The sequence shown here is derived from an EMBL/GenBank/DDBJ whole genome shotgun (WGS) entry which is preliminary data.</text>
</comment>
<reference evidence="1" key="1">
    <citation type="submission" date="2020-07" db="EMBL/GenBank/DDBJ databases">
        <title>Genome sequence and genetic diversity analysis of an under-domesticated orphan crop, white fonio (Digitaria exilis).</title>
        <authorList>
            <person name="Bennetzen J.L."/>
            <person name="Chen S."/>
            <person name="Ma X."/>
            <person name="Wang X."/>
            <person name="Yssel A.E.J."/>
            <person name="Chaluvadi S.R."/>
            <person name="Johnson M."/>
            <person name="Gangashetty P."/>
            <person name="Hamidou F."/>
            <person name="Sanogo M.D."/>
            <person name="Zwaenepoel A."/>
            <person name="Wallace J."/>
            <person name="Van De Peer Y."/>
            <person name="Van Deynze A."/>
        </authorList>
    </citation>
    <scope>NUCLEOTIDE SEQUENCE</scope>
    <source>
        <tissue evidence="1">Leaves</tissue>
    </source>
</reference>
<dbReference type="Gene3D" id="2.60.120.330">
    <property type="entry name" value="B-lactam Antibiotic, Isopenicillin N Synthase, Chain"/>
    <property type="match status" value="2"/>
</dbReference>
<keyword evidence="2" id="KW-1185">Reference proteome</keyword>
<protein>
    <submittedName>
        <fullName evidence="1">Uncharacterized protein</fullName>
    </submittedName>
</protein>
<proteinExistence type="predicted"/>
<dbReference type="OrthoDB" id="670907at2759"/>
<dbReference type="EMBL" id="JACEFO010001795">
    <property type="protein sequence ID" value="KAF8701998.1"/>
    <property type="molecule type" value="Genomic_DNA"/>
</dbReference>